<dbReference type="SUPFAM" id="SSF53474">
    <property type="entry name" value="alpha/beta-Hydrolases"/>
    <property type="match status" value="1"/>
</dbReference>
<evidence type="ECO:0000256" key="5">
    <source>
        <dbReference type="ARBA" id="ARBA00023180"/>
    </source>
</evidence>
<feature type="chain" id="PRO_5040212706" evidence="6">
    <location>
        <begin position="17"/>
        <end position="483"/>
    </location>
</feature>
<accession>A0A9Q0MZZ3</accession>
<evidence type="ECO:0000256" key="3">
    <source>
        <dbReference type="ARBA" id="ARBA00022729"/>
    </source>
</evidence>
<keyword evidence="8" id="KW-1185">Reference proteome</keyword>
<comment type="similarity">
    <text evidence="1">Belongs to the peptidase S28 family.</text>
</comment>
<evidence type="ECO:0000256" key="1">
    <source>
        <dbReference type="ARBA" id="ARBA00011079"/>
    </source>
</evidence>
<evidence type="ECO:0000256" key="4">
    <source>
        <dbReference type="ARBA" id="ARBA00022801"/>
    </source>
</evidence>
<name>A0A9Q0MZZ3_9DIPT</name>
<dbReference type="GO" id="GO:0070008">
    <property type="term" value="F:serine-type exopeptidase activity"/>
    <property type="evidence" value="ECO:0007669"/>
    <property type="project" value="InterPro"/>
</dbReference>
<dbReference type="InterPro" id="IPR029058">
    <property type="entry name" value="AB_hydrolase_fold"/>
</dbReference>
<dbReference type="InterPro" id="IPR008758">
    <property type="entry name" value="Peptidase_S28"/>
</dbReference>
<dbReference type="Proteomes" id="UP001151699">
    <property type="component" value="Chromosome B"/>
</dbReference>
<proteinExistence type="inferred from homology"/>
<feature type="signal peptide" evidence="6">
    <location>
        <begin position="1"/>
        <end position="16"/>
    </location>
</feature>
<evidence type="ECO:0000313" key="8">
    <source>
        <dbReference type="Proteomes" id="UP001151699"/>
    </source>
</evidence>
<organism evidence="7 8">
    <name type="scientific">Pseudolycoriella hygida</name>
    <dbReference type="NCBI Taxonomy" id="35572"/>
    <lineage>
        <taxon>Eukaryota</taxon>
        <taxon>Metazoa</taxon>
        <taxon>Ecdysozoa</taxon>
        <taxon>Arthropoda</taxon>
        <taxon>Hexapoda</taxon>
        <taxon>Insecta</taxon>
        <taxon>Pterygota</taxon>
        <taxon>Neoptera</taxon>
        <taxon>Endopterygota</taxon>
        <taxon>Diptera</taxon>
        <taxon>Nematocera</taxon>
        <taxon>Sciaroidea</taxon>
        <taxon>Sciaridae</taxon>
        <taxon>Pseudolycoriella</taxon>
    </lineage>
</organism>
<keyword evidence="3 6" id="KW-0732">Signal</keyword>
<dbReference type="InterPro" id="IPR042269">
    <property type="entry name" value="Ser_carbopepase_S28_SKS"/>
</dbReference>
<evidence type="ECO:0000256" key="2">
    <source>
        <dbReference type="ARBA" id="ARBA00022670"/>
    </source>
</evidence>
<comment type="caution">
    <text evidence="7">The sequence shown here is derived from an EMBL/GenBank/DDBJ whole genome shotgun (WGS) entry which is preliminary data.</text>
</comment>
<dbReference type="Gene3D" id="1.20.120.980">
    <property type="entry name" value="Serine carboxypeptidase S28, SKS domain"/>
    <property type="match status" value="1"/>
</dbReference>
<keyword evidence="4" id="KW-0378">Hydrolase</keyword>
<evidence type="ECO:0000256" key="6">
    <source>
        <dbReference type="SAM" id="SignalP"/>
    </source>
</evidence>
<evidence type="ECO:0000313" key="7">
    <source>
        <dbReference type="EMBL" id="KAJ6641063.1"/>
    </source>
</evidence>
<sequence>MMKLLLIAAVIATASAALTEKRRISVHDILSRRDPFPEPKNQPPTTSNIELLTIEQRVDNFNPQNLDTWLQRYYINDEFYTPGSPIFLFLAGEWTITPYRMNYSLMHDMAADLNANILYLEHRFYGESRPTPNITDEALRFLSPEQALADTAHFINFIQATIPGASNSPFILIGGHYSASLAVWFRQAFPHLALGVWASSAPLESIVDFDQFKVDVGAAFRNVGGDSCYNAIELGFNRMEAAVAAGEWQRLTEAFYLCDPLEPQDVPHFFAVMAEIYATMPQFATEYSMEVSCAYIEYGESSLETMAHVILAIIDPDEGECFNIDYESIIENERRTEWDAPAVIAGYRQWTYQRCSQMGWFHSSGAPDHPFGNSFPIEVFHDGCAAVFGDGFTEERLSRNSNRFNTVFGALEPDVTNAIFVHGEHDPWSSLGRRTDLNDDAVAIVIDGATMGNDLGPVSDADSEALAEAKERIVEIILGWLSD</sequence>
<reference evidence="7" key="1">
    <citation type="submission" date="2022-07" db="EMBL/GenBank/DDBJ databases">
        <authorList>
            <person name="Trinca V."/>
            <person name="Uliana J.V.C."/>
            <person name="Torres T.T."/>
            <person name="Ward R.J."/>
            <person name="Monesi N."/>
        </authorList>
    </citation>
    <scope>NUCLEOTIDE SEQUENCE</scope>
    <source>
        <strain evidence="7">HSMRA1968</strain>
        <tissue evidence="7">Whole embryos</tissue>
    </source>
</reference>
<dbReference type="GO" id="GO:0008239">
    <property type="term" value="F:dipeptidyl-peptidase activity"/>
    <property type="evidence" value="ECO:0007669"/>
    <property type="project" value="TreeGrafter"/>
</dbReference>
<dbReference type="Pfam" id="PF05577">
    <property type="entry name" value="Peptidase_S28"/>
    <property type="match status" value="1"/>
</dbReference>
<keyword evidence="2 7" id="KW-0645">Protease</keyword>
<keyword evidence="5" id="KW-0325">Glycoprotein</keyword>
<dbReference type="Gene3D" id="3.40.50.1820">
    <property type="entry name" value="alpha/beta hydrolase"/>
    <property type="match status" value="1"/>
</dbReference>
<dbReference type="AlphaFoldDB" id="A0A9Q0MZZ3"/>
<gene>
    <name evidence="7" type="primary">K12H4.7_10</name>
    <name evidence="7" type="ORF">Bhyg_05996</name>
</gene>
<dbReference type="GO" id="GO:0006508">
    <property type="term" value="P:proteolysis"/>
    <property type="evidence" value="ECO:0007669"/>
    <property type="project" value="UniProtKB-KW"/>
</dbReference>
<protein>
    <submittedName>
        <fullName evidence="7">Serine protease K12H4.7</fullName>
    </submittedName>
</protein>
<dbReference type="OrthoDB" id="1735038at2759"/>
<dbReference type="PANTHER" id="PTHR11010:SF5">
    <property type="entry name" value="RE36938P-RELATED"/>
    <property type="match status" value="1"/>
</dbReference>
<dbReference type="PANTHER" id="PTHR11010">
    <property type="entry name" value="PROTEASE S28 PRO-X CARBOXYPEPTIDASE-RELATED"/>
    <property type="match status" value="1"/>
</dbReference>
<dbReference type="EMBL" id="WJQU01000002">
    <property type="protein sequence ID" value="KAJ6641063.1"/>
    <property type="molecule type" value="Genomic_DNA"/>
</dbReference>